<dbReference type="PANTHER" id="PTHR10744">
    <property type="entry name" value="40S RIBOSOMAL PROTEIN S11 FAMILY MEMBER"/>
    <property type="match status" value="1"/>
</dbReference>
<dbReference type="InterPro" id="IPR012340">
    <property type="entry name" value="NA-bd_OB-fold"/>
</dbReference>
<reference evidence="5 6" key="1">
    <citation type="submission" date="2024-03" db="EMBL/GenBank/DDBJ databases">
        <title>Genome-scale model development and genomic sequencing of the oleaginous clade Lipomyces.</title>
        <authorList>
            <consortium name="Lawrence Berkeley National Laboratory"/>
            <person name="Czajka J.J."/>
            <person name="Han Y."/>
            <person name="Kim J."/>
            <person name="Mondo S.J."/>
            <person name="Hofstad B.A."/>
            <person name="Robles A."/>
            <person name="Haridas S."/>
            <person name="Riley R."/>
            <person name="LaButti K."/>
            <person name="Pangilinan J."/>
            <person name="Andreopoulos W."/>
            <person name="Lipzen A."/>
            <person name="Yan J."/>
            <person name="Wang M."/>
            <person name="Ng V."/>
            <person name="Grigoriev I.V."/>
            <person name="Spatafora J.W."/>
            <person name="Magnuson J.K."/>
            <person name="Baker S.E."/>
            <person name="Pomraning K.R."/>
        </authorList>
    </citation>
    <scope>NUCLEOTIDE SEQUENCE [LARGE SCALE GENOMIC DNA]</scope>
    <source>
        <strain evidence="5 6">Phaff 52-87</strain>
    </source>
</reference>
<evidence type="ECO:0000313" key="5">
    <source>
        <dbReference type="EMBL" id="KAK7205128.1"/>
    </source>
</evidence>
<feature type="compositionally biased region" description="Low complexity" evidence="4">
    <location>
        <begin position="281"/>
        <end position="315"/>
    </location>
</feature>
<evidence type="ECO:0000256" key="2">
    <source>
        <dbReference type="ARBA" id="ARBA00022980"/>
    </source>
</evidence>
<accession>A0ABR1F7S7</accession>
<dbReference type="GeneID" id="90040446"/>
<evidence type="ECO:0008006" key="7">
    <source>
        <dbReference type="Google" id="ProtNLM"/>
    </source>
</evidence>
<dbReference type="Gene3D" id="2.40.50.140">
    <property type="entry name" value="Nucleic acid-binding proteins"/>
    <property type="match status" value="1"/>
</dbReference>
<comment type="caution">
    <text evidence="5">The sequence shown here is derived from an EMBL/GenBank/DDBJ whole genome shotgun (WGS) entry which is preliminary data.</text>
</comment>
<gene>
    <name evidence="5" type="ORF">BZA70DRAFT_310970</name>
</gene>
<keyword evidence="6" id="KW-1185">Reference proteome</keyword>
<dbReference type="RefSeq" id="XP_064768161.1">
    <property type="nucleotide sequence ID" value="XM_064914934.1"/>
</dbReference>
<dbReference type="EMBL" id="JBBJBU010000006">
    <property type="protein sequence ID" value="KAK7205128.1"/>
    <property type="molecule type" value="Genomic_DNA"/>
</dbReference>
<dbReference type="Proteomes" id="UP001498771">
    <property type="component" value="Unassembled WGS sequence"/>
</dbReference>
<evidence type="ECO:0000256" key="3">
    <source>
        <dbReference type="ARBA" id="ARBA00023274"/>
    </source>
</evidence>
<evidence type="ECO:0000313" key="6">
    <source>
        <dbReference type="Proteomes" id="UP001498771"/>
    </source>
</evidence>
<keyword evidence="2" id="KW-0689">Ribosomal protein</keyword>
<dbReference type="PANTHER" id="PTHR10744:SF1">
    <property type="entry name" value="SMALL RIBOSOMAL SUBUNIT PROTEIN US17M"/>
    <property type="match status" value="1"/>
</dbReference>
<dbReference type="CDD" id="cd00364">
    <property type="entry name" value="Ribosomal_uS17"/>
    <property type="match status" value="1"/>
</dbReference>
<evidence type="ECO:0000256" key="1">
    <source>
        <dbReference type="ARBA" id="ARBA00010254"/>
    </source>
</evidence>
<feature type="compositionally biased region" description="Low complexity" evidence="4">
    <location>
        <begin position="322"/>
        <end position="332"/>
    </location>
</feature>
<protein>
    <recommendedName>
        <fullName evidence="7">30S ribosomal protein S17</fullName>
    </recommendedName>
</protein>
<proteinExistence type="inferred from homology"/>
<dbReference type="InterPro" id="IPR000266">
    <property type="entry name" value="Ribosomal_uS17"/>
</dbReference>
<name>A0ABR1F7S7_9ASCO</name>
<dbReference type="Pfam" id="PF00366">
    <property type="entry name" value="Ribosomal_S17"/>
    <property type="match status" value="1"/>
</dbReference>
<dbReference type="SUPFAM" id="SSF50249">
    <property type="entry name" value="Nucleic acid-binding proteins"/>
    <property type="match status" value="1"/>
</dbReference>
<feature type="region of interest" description="Disordered" evidence="4">
    <location>
        <begin position="258"/>
        <end position="332"/>
    </location>
</feature>
<organism evidence="5 6">
    <name type="scientific">Myxozyma melibiosi</name>
    <dbReference type="NCBI Taxonomy" id="54550"/>
    <lineage>
        <taxon>Eukaryota</taxon>
        <taxon>Fungi</taxon>
        <taxon>Dikarya</taxon>
        <taxon>Ascomycota</taxon>
        <taxon>Saccharomycotina</taxon>
        <taxon>Lipomycetes</taxon>
        <taxon>Lipomycetales</taxon>
        <taxon>Lipomycetaceae</taxon>
        <taxon>Myxozyma</taxon>
    </lineage>
</organism>
<evidence type="ECO:0000256" key="4">
    <source>
        <dbReference type="SAM" id="MobiDB-lite"/>
    </source>
</evidence>
<sequence length="332" mass="37351">MRQNFIGMVISQGKMRKTVKVRVQIPVMRKKLGILVNKRRDFLVHDEGELTREGDIVRIESTRPLSATKFFAIAEIKNPKGRVFEKYREIASLEDYIKFLHSQTKYKSLTAVPVDETFLPTDPGLLAGLPERFTPDILQIIHRHGAPKVDYEGEIFANASLASDPGFRSSVRAFSMLKRINDPQIADRTTLDEIKKSIETEYDLKKPLEQYLKGPAAIAAALAKDYKARAEQILRPKEPNSEEDSNEQDKLLAAQQAEDLGSQEDLEKALLAEQQAEEQVTEQTTEQASEQATEQASEQAAEQATEQATEQASEQASEEPEQPTQEPPNETK</sequence>
<comment type="similarity">
    <text evidence="1">Belongs to the universal ribosomal protein uS17 family.</text>
</comment>
<keyword evidence="3" id="KW-0687">Ribonucleoprotein</keyword>